<evidence type="ECO:0000256" key="4">
    <source>
        <dbReference type="ARBA" id="ARBA00023157"/>
    </source>
</evidence>
<reference evidence="9" key="1">
    <citation type="journal article" date="2019" name="Int. J. Syst. Evol. Microbiol.">
        <title>The Global Catalogue of Microorganisms (GCM) 10K type strain sequencing project: providing services to taxonomists for standard genome sequencing and annotation.</title>
        <authorList>
            <consortium name="The Broad Institute Genomics Platform"/>
            <consortium name="The Broad Institute Genome Sequencing Center for Infectious Disease"/>
            <person name="Wu L."/>
            <person name="Ma J."/>
        </authorList>
    </citation>
    <scope>NUCLEOTIDE SEQUENCE [LARGE SCALE GENOMIC DNA]</scope>
    <source>
        <strain evidence="9">JCM 13249</strain>
    </source>
</reference>
<feature type="transmembrane region" description="Helical" evidence="6">
    <location>
        <begin position="29"/>
        <end position="49"/>
    </location>
</feature>
<dbReference type="RefSeq" id="WP_344081942.1">
    <property type="nucleotide sequence ID" value="NZ_BAAALS010000013.1"/>
</dbReference>
<dbReference type="Proteomes" id="UP001500655">
    <property type="component" value="Unassembled WGS sequence"/>
</dbReference>
<evidence type="ECO:0000256" key="1">
    <source>
        <dbReference type="ARBA" id="ARBA00005791"/>
    </source>
</evidence>
<keyword evidence="3" id="KW-0560">Oxidoreductase</keyword>
<keyword evidence="2" id="KW-0732">Signal</keyword>
<evidence type="ECO:0000313" key="8">
    <source>
        <dbReference type="EMBL" id="GAA1757032.1"/>
    </source>
</evidence>
<keyword evidence="5" id="KW-0676">Redox-active center</keyword>
<dbReference type="PANTHER" id="PTHR13887">
    <property type="entry name" value="GLUTATHIONE S-TRANSFERASE KAPPA"/>
    <property type="match status" value="1"/>
</dbReference>
<evidence type="ECO:0000256" key="2">
    <source>
        <dbReference type="ARBA" id="ARBA00022729"/>
    </source>
</evidence>
<accession>A0ABN2KJ17</accession>
<proteinExistence type="inferred from homology"/>
<keyword evidence="6" id="KW-0812">Transmembrane</keyword>
<evidence type="ECO:0000256" key="5">
    <source>
        <dbReference type="ARBA" id="ARBA00023284"/>
    </source>
</evidence>
<gene>
    <name evidence="8" type="ORF">GCM10009681_30270</name>
</gene>
<evidence type="ECO:0000313" key="9">
    <source>
        <dbReference type="Proteomes" id="UP001500655"/>
    </source>
</evidence>
<dbReference type="CDD" id="cd02972">
    <property type="entry name" value="DsbA_family"/>
    <property type="match status" value="1"/>
</dbReference>
<dbReference type="SUPFAM" id="SSF52833">
    <property type="entry name" value="Thioredoxin-like"/>
    <property type="match status" value="1"/>
</dbReference>
<dbReference type="InterPro" id="IPR036249">
    <property type="entry name" value="Thioredoxin-like_sf"/>
</dbReference>
<keyword evidence="6" id="KW-1133">Transmembrane helix</keyword>
<dbReference type="EMBL" id="BAAALS010000013">
    <property type="protein sequence ID" value="GAA1757032.1"/>
    <property type="molecule type" value="Genomic_DNA"/>
</dbReference>
<evidence type="ECO:0000256" key="6">
    <source>
        <dbReference type="SAM" id="Phobius"/>
    </source>
</evidence>
<organism evidence="8 9">
    <name type="scientific">Luedemannella helvata</name>
    <dbReference type="NCBI Taxonomy" id="349315"/>
    <lineage>
        <taxon>Bacteria</taxon>
        <taxon>Bacillati</taxon>
        <taxon>Actinomycetota</taxon>
        <taxon>Actinomycetes</taxon>
        <taxon>Micromonosporales</taxon>
        <taxon>Micromonosporaceae</taxon>
        <taxon>Luedemannella</taxon>
    </lineage>
</organism>
<dbReference type="Pfam" id="PF13462">
    <property type="entry name" value="Thioredoxin_4"/>
    <property type="match status" value="1"/>
</dbReference>
<comment type="similarity">
    <text evidence="1">Belongs to the thioredoxin family. DsbA subfamily.</text>
</comment>
<dbReference type="PANTHER" id="PTHR13887:SF14">
    <property type="entry name" value="DISULFIDE BOND FORMATION PROTEIN D"/>
    <property type="match status" value="1"/>
</dbReference>
<evidence type="ECO:0000259" key="7">
    <source>
        <dbReference type="Pfam" id="PF13462"/>
    </source>
</evidence>
<name>A0ABN2KJ17_9ACTN</name>
<dbReference type="InterPro" id="IPR012336">
    <property type="entry name" value="Thioredoxin-like_fold"/>
</dbReference>
<evidence type="ECO:0000256" key="3">
    <source>
        <dbReference type="ARBA" id="ARBA00023002"/>
    </source>
</evidence>
<keyword evidence="6" id="KW-0472">Membrane</keyword>
<comment type="caution">
    <text evidence="8">The sequence shown here is derived from an EMBL/GenBank/DDBJ whole genome shotgun (WGS) entry which is preliminary data.</text>
</comment>
<protein>
    <submittedName>
        <fullName evidence="8">Thioredoxin domain-containing protein</fullName>
    </submittedName>
</protein>
<sequence length="237" mass="24664">MSSRVKSKQANQVVRAQLAREERKRRLRMITLIAGALIVIAGFIGWGIASAQRSTKAQTPTGASSDGVGLIVGGNGGKAKVELYVDFMCPHCKTFEESAAGTLDEMMSSGRAEVIMHPVAYLDDASTTDFSTRASAAAACASDGGKLNEFSKALFAQQPAEGGPGLSDAELITIGRGVGLGDDFAQCVSDKKYVTWVSKVTNAASERGVRGTPTVYVDGKAVEATVQALTAAVNAAQ</sequence>
<feature type="domain" description="Thioredoxin-like fold" evidence="7">
    <location>
        <begin position="69"/>
        <end position="234"/>
    </location>
</feature>
<dbReference type="Gene3D" id="3.40.30.10">
    <property type="entry name" value="Glutaredoxin"/>
    <property type="match status" value="1"/>
</dbReference>
<keyword evidence="9" id="KW-1185">Reference proteome</keyword>
<keyword evidence="4" id="KW-1015">Disulfide bond</keyword>